<dbReference type="AlphaFoldDB" id="A0A0P1FRX5"/>
<evidence type="ECO:0000313" key="3">
    <source>
        <dbReference type="EMBL" id="CUH71292.1"/>
    </source>
</evidence>
<dbReference type="Pfam" id="PF04390">
    <property type="entry name" value="LptE"/>
    <property type="match status" value="1"/>
</dbReference>
<keyword evidence="4" id="KW-1185">Reference proteome</keyword>
<accession>A0A0P1FRX5</accession>
<evidence type="ECO:0000313" key="5">
    <source>
        <dbReference type="Proteomes" id="UP000051887"/>
    </source>
</evidence>
<dbReference type="OrthoDB" id="7629596at2"/>
<evidence type="ECO:0000256" key="1">
    <source>
        <dbReference type="SAM" id="SignalP"/>
    </source>
</evidence>
<dbReference type="EMBL" id="CYSB01000026">
    <property type="protein sequence ID" value="CUH66615.1"/>
    <property type="molecule type" value="Genomic_DNA"/>
</dbReference>
<evidence type="ECO:0000313" key="2">
    <source>
        <dbReference type="EMBL" id="CUH66615.1"/>
    </source>
</evidence>
<proteinExistence type="predicted"/>
<dbReference type="Proteomes" id="UP000051887">
    <property type="component" value="Unassembled WGS sequence"/>
</dbReference>
<feature type="signal peptide" evidence="1">
    <location>
        <begin position="1"/>
        <end position="28"/>
    </location>
</feature>
<gene>
    <name evidence="2" type="ORF">TL5118_01845</name>
    <name evidence="3" type="ORF">TL5120_01078</name>
</gene>
<dbReference type="GO" id="GO:0019867">
    <property type="term" value="C:outer membrane"/>
    <property type="evidence" value="ECO:0007669"/>
    <property type="project" value="InterPro"/>
</dbReference>
<reference evidence="2 4" key="2">
    <citation type="submission" date="2015-09" db="EMBL/GenBank/DDBJ databases">
        <authorList>
            <person name="Rodrigo-Torres L."/>
            <person name="Arahal D.R."/>
        </authorList>
    </citation>
    <scope>NUCLEOTIDE SEQUENCE [LARGE SCALE GENOMIC DNA]</scope>
    <source>
        <strain evidence="2 4">CECT 5118</strain>
    </source>
</reference>
<reference evidence="3 5" key="1">
    <citation type="submission" date="2015-09" db="EMBL/GenBank/DDBJ databases">
        <authorList>
            <consortium name="Swine Surveillance"/>
        </authorList>
    </citation>
    <scope>NUCLEOTIDE SEQUENCE [LARGE SCALE GENOMIC DNA]</scope>
    <source>
        <strain evidence="3 5">5120</strain>
    </source>
</reference>
<organism evidence="3 5">
    <name type="scientific">Thalassovita autumnalis</name>
    <dbReference type="NCBI Taxonomy" id="2072972"/>
    <lineage>
        <taxon>Bacteria</taxon>
        <taxon>Pseudomonadati</taxon>
        <taxon>Pseudomonadota</taxon>
        <taxon>Alphaproteobacteria</taxon>
        <taxon>Rhodobacterales</taxon>
        <taxon>Roseobacteraceae</taxon>
        <taxon>Thalassovita</taxon>
    </lineage>
</organism>
<dbReference type="RefSeq" id="WP_082626184.1">
    <property type="nucleotide sequence ID" value="NZ_CYSB01000026.1"/>
</dbReference>
<dbReference type="EMBL" id="CYSC01000017">
    <property type="protein sequence ID" value="CUH71292.1"/>
    <property type="molecule type" value="Genomic_DNA"/>
</dbReference>
<dbReference type="InterPro" id="IPR007485">
    <property type="entry name" value="LPS_assembly_LptE"/>
</dbReference>
<dbReference type="Gene3D" id="3.30.160.150">
    <property type="entry name" value="Lipoprotein like domain"/>
    <property type="match status" value="1"/>
</dbReference>
<dbReference type="Proteomes" id="UP000051086">
    <property type="component" value="Unassembled WGS sequence"/>
</dbReference>
<protein>
    <recommendedName>
        <fullName evidence="6">LPS-assembly lipoprotein</fullName>
    </recommendedName>
</protein>
<evidence type="ECO:0008006" key="6">
    <source>
        <dbReference type="Google" id="ProtNLM"/>
    </source>
</evidence>
<sequence length="164" mass="17738">MWLSKRRNFLALISAVALTGCGFTPVYAPGGAGAQLQGAVFATDPTTRDEQLLVQQLESRLGRATTARYLLDYQLEVSQQRMAVLESNTTARFNLIGEVKYQLKDADTEATLFTGSARQFTGYSTTGTTAATISSERDARARLSVILADQIVAQLLLNTADLGL</sequence>
<name>A0A0P1FRX5_9RHOB</name>
<keyword evidence="1" id="KW-0732">Signal</keyword>
<evidence type="ECO:0000313" key="4">
    <source>
        <dbReference type="Proteomes" id="UP000051086"/>
    </source>
</evidence>
<dbReference type="PROSITE" id="PS51257">
    <property type="entry name" value="PROKAR_LIPOPROTEIN"/>
    <property type="match status" value="1"/>
</dbReference>
<dbReference type="GO" id="GO:0043165">
    <property type="term" value="P:Gram-negative-bacterium-type cell outer membrane assembly"/>
    <property type="evidence" value="ECO:0007669"/>
    <property type="project" value="InterPro"/>
</dbReference>
<feature type="chain" id="PRO_5009792519" description="LPS-assembly lipoprotein" evidence="1">
    <location>
        <begin position="29"/>
        <end position="164"/>
    </location>
</feature>